<keyword evidence="1" id="KW-0863">Zinc-finger</keyword>
<proteinExistence type="predicted"/>
<evidence type="ECO:0000256" key="1">
    <source>
        <dbReference type="PROSITE-ProRule" id="PRU00047"/>
    </source>
</evidence>
<dbReference type="GeneID" id="9037188"/>
<dbReference type="EMBL" id="GG681589">
    <property type="protein sequence ID" value="EER04437.1"/>
    <property type="molecule type" value="Genomic_DNA"/>
</dbReference>
<dbReference type="SUPFAM" id="SSF57756">
    <property type="entry name" value="Retrovirus zinc finger-like domains"/>
    <property type="match status" value="1"/>
</dbReference>
<evidence type="ECO:0000313" key="3">
    <source>
        <dbReference type="EMBL" id="EER04437.1"/>
    </source>
</evidence>
<dbReference type="GO" id="GO:0008270">
    <property type="term" value="F:zinc ion binding"/>
    <property type="evidence" value="ECO:0007669"/>
    <property type="project" value="UniProtKB-KW"/>
</dbReference>
<keyword evidence="4" id="KW-1185">Reference proteome</keyword>
<evidence type="ECO:0000313" key="4">
    <source>
        <dbReference type="Proteomes" id="UP000007800"/>
    </source>
</evidence>
<dbReference type="Gene3D" id="4.10.60.10">
    <property type="entry name" value="Zinc finger, CCHC-type"/>
    <property type="match status" value="1"/>
</dbReference>
<dbReference type="OrthoDB" id="422005at2759"/>
<dbReference type="AlphaFoldDB" id="C5LFQ5"/>
<reference evidence="3 4" key="1">
    <citation type="submission" date="2008-07" db="EMBL/GenBank/DDBJ databases">
        <authorList>
            <person name="El-Sayed N."/>
            <person name="Caler E."/>
            <person name="Inman J."/>
            <person name="Amedeo P."/>
            <person name="Hass B."/>
            <person name="Wortman J."/>
        </authorList>
    </citation>
    <scope>NUCLEOTIDE SEQUENCE [LARGE SCALE GENOMIC DNA]</scope>
    <source>
        <strain evidence="4">ATCC 50983 / TXsc</strain>
    </source>
</reference>
<dbReference type="GO" id="GO:0003676">
    <property type="term" value="F:nucleic acid binding"/>
    <property type="evidence" value="ECO:0007669"/>
    <property type="project" value="InterPro"/>
</dbReference>
<dbReference type="Proteomes" id="UP000007800">
    <property type="component" value="Unassembled WGS sequence"/>
</dbReference>
<sequence length="364" mass="40511">MSSPGNDLGIQKKDLSLIEEQARADAIAAGMDDDATQYHIRLAIDHARDYNDLFDALSTRAEAGSVRPQAPVIDRGHKEELRVNLQMPERYNGTTDFAAWLRRYENTANAAGWTSATKASRLGMYLTDEFYEMWDQYAPKQTFEEDGRIMLQMLARRPADALLDNFHDLRWAPGTNVGTFLARARRMLTEYNKKLTDDKKLSNASLDQMILNKLIALAPASAKAELRRRQPTRIEEMVDIISDYAPATDLTSASSPALQQVEAKLQKVLAAVTTSTSPADNLLQQLTDKIQGIEKQLQDPQSRRPWIRRPGVCGICRGNHATKDCPEKRFGSGCYLCGKEGHLARNCPSRQGTGTRPGPSSSGN</sequence>
<dbReference type="InterPro" id="IPR036875">
    <property type="entry name" value="Znf_CCHC_sf"/>
</dbReference>
<evidence type="ECO:0000259" key="2">
    <source>
        <dbReference type="PROSITE" id="PS50158"/>
    </source>
</evidence>
<dbReference type="PROSITE" id="PS50158">
    <property type="entry name" value="ZF_CCHC"/>
    <property type="match status" value="1"/>
</dbReference>
<dbReference type="SMART" id="SM00343">
    <property type="entry name" value="ZnF_C2HC"/>
    <property type="match status" value="1"/>
</dbReference>
<dbReference type="RefSeq" id="XP_002772621.1">
    <property type="nucleotide sequence ID" value="XM_002772575.1"/>
</dbReference>
<keyword evidence="1" id="KW-0862">Zinc</keyword>
<dbReference type="InterPro" id="IPR001878">
    <property type="entry name" value="Znf_CCHC"/>
</dbReference>
<feature type="domain" description="CCHC-type" evidence="2">
    <location>
        <begin position="334"/>
        <end position="349"/>
    </location>
</feature>
<dbReference type="InParanoid" id="C5LFQ5"/>
<keyword evidence="1" id="KW-0479">Metal-binding</keyword>
<dbReference type="Pfam" id="PF00098">
    <property type="entry name" value="zf-CCHC"/>
    <property type="match status" value="1"/>
</dbReference>
<organism evidence="4">
    <name type="scientific">Perkinsus marinus (strain ATCC 50983 / TXsc)</name>
    <dbReference type="NCBI Taxonomy" id="423536"/>
    <lineage>
        <taxon>Eukaryota</taxon>
        <taxon>Sar</taxon>
        <taxon>Alveolata</taxon>
        <taxon>Perkinsozoa</taxon>
        <taxon>Perkinsea</taxon>
        <taxon>Perkinsida</taxon>
        <taxon>Perkinsidae</taxon>
        <taxon>Perkinsus</taxon>
    </lineage>
</organism>
<protein>
    <recommendedName>
        <fullName evidence="2">CCHC-type domain-containing protein</fullName>
    </recommendedName>
</protein>
<name>C5LFQ5_PERM5</name>
<accession>C5LFQ5</accession>
<gene>
    <name evidence="3" type="ORF">Pmar_PMAR028897</name>
</gene>